<dbReference type="InterPro" id="IPR036188">
    <property type="entry name" value="FAD/NAD-bd_sf"/>
</dbReference>
<accession>A0A090T1G9</accession>
<dbReference type="AlphaFoldDB" id="A0A090T1G9"/>
<evidence type="ECO:0000313" key="3">
    <source>
        <dbReference type="EMBL" id="GAL32539.1"/>
    </source>
</evidence>
<comment type="caution">
    <text evidence="3">The sequence shown here is derived from an EMBL/GenBank/DDBJ whole genome shotgun (WGS) entry which is preliminary data.</text>
</comment>
<protein>
    <recommendedName>
        <fullName evidence="2">FAD dependent oxidoreductase domain-containing protein</fullName>
    </recommendedName>
</protein>
<dbReference type="Proteomes" id="UP000029224">
    <property type="component" value="Unassembled WGS sequence"/>
</dbReference>
<evidence type="ECO:0000256" key="1">
    <source>
        <dbReference type="ARBA" id="ARBA00023002"/>
    </source>
</evidence>
<dbReference type="SUPFAM" id="SSF51905">
    <property type="entry name" value="FAD/NAD(P)-binding domain"/>
    <property type="match status" value="1"/>
</dbReference>
<feature type="domain" description="FAD dependent oxidoreductase" evidence="2">
    <location>
        <begin position="5"/>
        <end position="36"/>
    </location>
</feature>
<gene>
    <name evidence="3" type="ORF">JCM19240_5971</name>
</gene>
<dbReference type="GO" id="GO:0016491">
    <property type="term" value="F:oxidoreductase activity"/>
    <property type="evidence" value="ECO:0007669"/>
    <property type="project" value="UniProtKB-KW"/>
</dbReference>
<reference evidence="3 4" key="1">
    <citation type="submission" date="2014-09" db="EMBL/GenBank/DDBJ databases">
        <title>Vibrio maritimus JCM 19240. (C210) whole genome shotgun sequence.</title>
        <authorList>
            <person name="Sawabe T."/>
            <person name="Meirelles P."/>
            <person name="Nakanishi M."/>
            <person name="Sayaka M."/>
            <person name="Hattori M."/>
            <person name="Ohkuma M."/>
        </authorList>
    </citation>
    <scope>NUCLEOTIDE SEQUENCE [LARGE SCALE GENOMIC DNA]</scope>
    <source>
        <strain evidence="3 4">JCM 19240</strain>
    </source>
</reference>
<evidence type="ECO:0000313" key="4">
    <source>
        <dbReference type="Proteomes" id="UP000029224"/>
    </source>
</evidence>
<keyword evidence="1" id="KW-0560">Oxidoreductase</keyword>
<keyword evidence="4" id="KW-1185">Reference proteome</keyword>
<sequence length="51" mass="5294">MQSFDIAIVGGGMVGLALARALKDTGLRIAIVEGTTPSKISLVILIFVSLH</sequence>
<dbReference type="Gene3D" id="3.50.50.60">
    <property type="entry name" value="FAD/NAD(P)-binding domain"/>
    <property type="match status" value="1"/>
</dbReference>
<reference evidence="3 4" key="2">
    <citation type="submission" date="2014-09" db="EMBL/GenBank/DDBJ databases">
        <authorList>
            <consortium name="NBRP consortium"/>
            <person name="Sawabe T."/>
            <person name="Meirelles P."/>
            <person name="Nakanishi M."/>
            <person name="Sayaka M."/>
            <person name="Hattori M."/>
            <person name="Ohkuma M."/>
        </authorList>
    </citation>
    <scope>NUCLEOTIDE SEQUENCE [LARGE SCALE GENOMIC DNA]</scope>
    <source>
        <strain evidence="3 4">JCM 19240</strain>
    </source>
</reference>
<dbReference type="Pfam" id="PF01266">
    <property type="entry name" value="DAO"/>
    <property type="match status" value="1"/>
</dbReference>
<organism evidence="3 4">
    <name type="scientific">Vibrio maritimus</name>
    <dbReference type="NCBI Taxonomy" id="990268"/>
    <lineage>
        <taxon>Bacteria</taxon>
        <taxon>Pseudomonadati</taxon>
        <taxon>Pseudomonadota</taxon>
        <taxon>Gammaproteobacteria</taxon>
        <taxon>Vibrionales</taxon>
        <taxon>Vibrionaceae</taxon>
        <taxon>Vibrio</taxon>
    </lineage>
</organism>
<name>A0A090T1G9_9VIBR</name>
<dbReference type="EMBL" id="BBMT01000002">
    <property type="protein sequence ID" value="GAL32539.1"/>
    <property type="molecule type" value="Genomic_DNA"/>
</dbReference>
<evidence type="ECO:0000259" key="2">
    <source>
        <dbReference type="Pfam" id="PF01266"/>
    </source>
</evidence>
<dbReference type="InterPro" id="IPR006076">
    <property type="entry name" value="FAD-dep_OxRdtase"/>
</dbReference>
<proteinExistence type="predicted"/>